<dbReference type="AlphaFoldDB" id="B1Y3H5"/>
<evidence type="ECO:0000313" key="1">
    <source>
        <dbReference type="EMBL" id="ACB34503.1"/>
    </source>
</evidence>
<reference evidence="1 2" key="1">
    <citation type="submission" date="2008-03" db="EMBL/GenBank/DDBJ databases">
        <title>Complete sequence of Leptothrix cholodnii SP-6.</title>
        <authorList>
            <consortium name="US DOE Joint Genome Institute"/>
            <person name="Copeland A."/>
            <person name="Lucas S."/>
            <person name="Lapidus A."/>
            <person name="Glavina del Rio T."/>
            <person name="Dalin E."/>
            <person name="Tice H."/>
            <person name="Bruce D."/>
            <person name="Goodwin L."/>
            <person name="Pitluck S."/>
            <person name="Chertkov O."/>
            <person name="Brettin T."/>
            <person name="Detter J.C."/>
            <person name="Han C."/>
            <person name="Kuske C.R."/>
            <person name="Schmutz J."/>
            <person name="Larimer F."/>
            <person name="Land M."/>
            <person name="Hauser L."/>
            <person name="Kyrpides N."/>
            <person name="Lykidis A."/>
            <person name="Emerson D."/>
            <person name="Richardson P."/>
        </authorList>
    </citation>
    <scope>NUCLEOTIDE SEQUENCE [LARGE SCALE GENOMIC DNA]</scope>
    <source>
        <strain evidence="2">ATCC 51168 / LMG 8142 / SP-6</strain>
    </source>
</reference>
<evidence type="ECO:0008006" key="3">
    <source>
        <dbReference type="Google" id="ProtNLM"/>
    </source>
</evidence>
<sequence>MIKLKPNPTFKHTVALTVAGSAEGAKVEFTFRHKGVAALDAWVKKPGLMARDGVTLSSVQYLDEVIEAWSGPINDDGTDALYSPEALQRLLDAYPPSAQEIYDGYRAALETSRAKN</sequence>
<dbReference type="KEGG" id="lch:Lcho_2237"/>
<dbReference type="STRING" id="395495.Lcho_2237"/>
<dbReference type="EMBL" id="CP001013">
    <property type="protein sequence ID" value="ACB34503.1"/>
    <property type="molecule type" value="Genomic_DNA"/>
</dbReference>
<proteinExistence type="predicted"/>
<dbReference type="InterPro" id="IPR014859">
    <property type="entry name" value="Phage_TAC_4"/>
</dbReference>
<accession>B1Y3H5</accession>
<evidence type="ECO:0000313" key="2">
    <source>
        <dbReference type="Proteomes" id="UP000001693"/>
    </source>
</evidence>
<dbReference type="HOGENOM" id="CLU_2259207_0_0_4"/>
<protein>
    <recommendedName>
        <fullName evidence="3">Phage protein</fullName>
    </recommendedName>
</protein>
<dbReference type="OrthoDB" id="8686982at2"/>
<dbReference type="Pfam" id="PF08748">
    <property type="entry name" value="Phage_TAC_4"/>
    <property type="match status" value="1"/>
</dbReference>
<name>B1Y3H5_LEPCP</name>
<dbReference type="Proteomes" id="UP000001693">
    <property type="component" value="Chromosome"/>
</dbReference>
<keyword evidence="2" id="KW-1185">Reference proteome</keyword>
<gene>
    <name evidence="1" type="ordered locus">Lcho_2237</name>
</gene>
<organism evidence="1 2">
    <name type="scientific">Leptothrix cholodnii (strain ATCC 51168 / LMG 8142 / SP-6)</name>
    <name type="common">Leptothrix discophora (strain SP-6)</name>
    <dbReference type="NCBI Taxonomy" id="395495"/>
    <lineage>
        <taxon>Bacteria</taxon>
        <taxon>Pseudomonadati</taxon>
        <taxon>Pseudomonadota</taxon>
        <taxon>Betaproteobacteria</taxon>
        <taxon>Burkholderiales</taxon>
        <taxon>Sphaerotilaceae</taxon>
        <taxon>Leptothrix</taxon>
    </lineage>
</organism>
<dbReference type="RefSeq" id="WP_012347263.1">
    <property type="nucleotide sequence ID" value="NC_010524.1"/>
</dbReference>